<name>A0AAD6IV97_DREDA</name>
<feature type="compositionally biased region" description="Basic and acidic residues" evidence="1">
    <location>
        <begin position="27"/>
        <end position="59"/>
    </location>
</feature>
<evidence type="ECO:0000313" key="3">
    <source>
        <dbReference type="Proteomes" id="UP001221413"/>
    </source>
</evidence>
<comment type="caution">
    <text evidence="2">The sequence shown here is derived from an EMBL/GenBank/DDBJ whole genome shotgun (WGS) entry which is preliminary data.</text>
</comment>
<feature type="region of interest" description="Disordered" evidence="1">
    <location>
        <begin position="14"/>
        <end position="62"/>
    </location>
</feature>
<feature type="region of interest" description="Disordered" evidence="1">
    <location>
        <begin position="92"/>
        <end position="114"/>
    </location>
</feature>
<reference evidence="2" key="1">
    <citation type="submission" date="2023-01" db="EMBL/GenBank/DDBJ databases">
        <title>The chitinases involved in constricting ring structure development in the nematode-trapping fungus Drechslerella dactyloides.</title>
        <authorList>
            <person name="Wang R."/>
            <person name="Zhang L."/>
            <person name="Tang P."/>
            <person name="Li S."/>
            <person name="Liang L."/>
        </authorList>
    </citation>
    <scope>NUCLEOTIDE SEQUENCE</scope>
    <source>
        <strain evidence="2">YMF1.00031</strain>
    </source>
</reference>
<proteinExistence type="predicted"/>
<organism evidence="2 3">
    <name type="scientific">Drechslerella dactyloides</name>
    <name type="common">Nematode-trapping fungus</name>
    <name type="synonym">Arthrobotrys dactyloides</name>
    <dbReference type="NCBI Taxonomy" id="74499"/>
    <lineage>
        <taxon>Eukaryota</taxon>
        <taxon>Fungi</taxon>
        <taxon>Dikarya</taxon>
        <taxon>Ascomycota</taxon>
        <taxon>Pezizomycotina</taxon>
        <taxon>Orbiliomycetes</taxon>
        <taxon>Orbiliales</taxon>
        <taxon>Orbiliaceae</taxon>
        <taxon>Drechslerella</taxon>
    </lineage>
</organism>
<gene>
    <name evidence="2" type="ORF">Dda_6188</name>
</gene>
<evidence type="ECO:0000256" key="1">
    <source>
        <dbReference type="SAM" id="MobiDB-lite"/>
    </source>
</evidence>
<dbReference type="Proteomes" id="UP001221413">
    <property type="component" value="Unassembled WGS sequence"/>
</dbReference>
<protein>
    <submittedName>
        <fullName evidence="2">Uncharacterized protein</fullName>
    </submittedName>
</protein>
<accession>A0AAD6IV97</accession>
<keyword evidence="3" id="KW-1185">Reference proteome</keyword>
<sequence>MSLAVWECLAGSAVRGEESGCGVNPDPKQEEPCETGAKRATDSRSSRRSRREGDSERRRVGMNRRRWLIVEDVCRLEKQLGEMLENQMPAGLTGRANGNAKSEGKHAAAKIAGH</sequence>
<evidence type="ECO:0000313" key="2">
    <source>
        <dbReference type="EMBL" id="KAJ6259289.1"/>
    </source>
</evidence>
<dbReference type="EMBL" id="JAQGDS010000007">
    <property type="protein sequence ID" value="KAJ6259289.1"/>
    <property type="molecule type" value="Genomic_DNA"/>
</dbReference>
<dbReference type="AlphaFoldDB" id="A0AAD6IV97"/>